<dbReference type="AlphaFoldDB" id="A0A674JBS3"/>
<protein>
    <recommendedName>
        <fullName evidence="2">Pyrin domain-containing protein</fullName>
    </recommendedName>
</protein>
<organism evidence="3 4">
    <name type="scientific">Terrapene triunguis</name>
    <name type="common">Three-toed box turtle</name>
    <dbReference type="NCBI Taxonomy" id="2587831"/>
    <lineage>
        <taxon>Eukaryota</taxon>
        <taxon>Metazoa</taxon>
        <taxon>Chordata</taxon>
        <taxon>Craniata</taxon>
        <taxon>Vertebrata</taxon>
        <taxon>Euteleostomi</taxon>
        <taxon>Archelosauria</taxon>
        <taxon>Testudinata</taxon>
        <taxon>Testudines</taxon>
        <taxon>Cryptodira</taxon>
        <taxon>Durocryptodira</taxon>
        <taxon>Testudinoidea</taxon>
        <taxon>Emydidae</taxon>
        <taxon>Terrapene</taxon>
    </lineage>
</organism>
<evidence type="ECO:0000259" key="2">
    <source>
        <dbReference type="PROSITE" id="PS50824"/>
    </source>
</evidence>
<keyword evidence="4" id="KW-1185">Reference proteome</keyword>
<dbReference type="InterPro" id="IPR004020">
    <property type="entry name" value="DAPIN"/>
</dbReference>
<feature type="compositionally biased region" description="Basic and acidic residues" evidence="1">
    <location>
        <begin position="87"/>
        <end position="101"/>
    </location>
</feature>
<accession>A0A674JBS3</accession>
<dbReference type="Gene3D" id="1.10.533.10">
    <property type="entry name" value="Death Domain, Fas"/>
    <property type="match status" value="1"/>
</dbReference>
<dbReference type="PROSITE" id="PS50824">
    <property type="entry name" value="DAPIN"/>
    <property type="match status" value="1"/>
</dbReference>
<dbReference type="SUPFAM" id="SSF47986">
    <property type="entry name" value="DEATH domain"/>
    <property type="match status" value="1"/>
</dbReference>
<dbReference type="Ensembl" id="ENSTMTT00000019992.1">
    <property type="protein sequence ID" value="ENSTMTP00000019311.1"/>
    <property type="gene ID" value="ENSTMTG00000014182.1"/>
</dbReference>
<sequence length="117" mass="12996">IESFVRIGDLLLRALNVLSQEDLKRFQDKLSHSDFEGKCNIPRGLLENANRIDTKNLLMKFYGGDNAVNVTIDVFTQINLRASAAKLREEREKGKKPKVTENPRVSPRAAAAGGETG</sequence>
<dbReference type="Pfam" id="PF02758">
    <property type="entry name" value="PYRIN"/>
    <property type="match status" value="1"/>
</dbReference>
<dbReference type="Proteomes" id="UP000472274">
    <property type="component" value="Unplaced"/>
</dbReference>
<proteinExistence type="predicted"/>
<evidence type="ECO:0000313" key="3">
    <source>
        <dbReference type="Ensembl" id="ENSTMTP00000019311.1"/>
    </source>
</evidence>
<reference evidence="3" key="1">
    <citation type="submission" date="2025-08" db="UniProtKB">
        <authorList>
            <consortium name="Ensembl"/>
        </authorList>
    </citation>
    <scope>IDENTIFICATION</scope>
</reference>
<dbReference type="CDD" id="cd08321">
    <property type="entry name" value="Pyrin_ASC-like"/>
    <property type="match status" value="1"/>
</dbReference>
<dbReference type="SMART" id="SM01289">
    <property type="entry name" value="PYRIN"/>
    <property type="match status" value="1"/>
</dbReference>
<dbReference type="InParanoid" id="A0A674JBS3"/>
<evidence type="ECO:0000256" key="1">
    <source>
        <dbReference type="SAM" id="MobiDB-lite"/>
    </source>
</evidence>
<reference evidence="3" key="2">
    <citation type="submission" date="2025-09" db="UniProtKB">
        <authorList>
            <consortium name="Ensembl"/>
        </authorList>
    </citation>
    <scope>IDENTIFICATION</scope>
</reference>
<dbReference type="GeneTree" id="ENSGT00950000186352"/>
<name>A0A674JBS3_9SAUR</name>
<feature type="region of interest" description="Disordered" evidence="1">
    <location>
        <begin position="87"/>
        <end position="117"/>
    </location>
</feature>
<dbReference type="InterPro" id="IPR011029">
    <property type="entry name" value="DEATH-like_dom_sf"/>
</dbReference>
<evidence type="ECO:0000313" key="4">
    <source>
        <dbReference type="Proteomes" id="UP000472274"/>
    </source>
</evidence>
<feature type="domain" description="Pyrin" evidence="2">
    <location>
        <begin position="1"/>
        <end position="93"/>
    </location>
</feature>